<keyword evidence="9" id="KW-1185">Reference proteome</keyword>
<dbReference type="Proteomes" id="UP001266305">
    <property type="component" value="Unassembled WGS sequence"/>
</dbReference>
<feature type="compositionally biased region" description="Basic and acidic residues" evidence="7">
    <location>
        <begin position="1"/>
        <end position="14"/>
    </location>
</feature>
<gene>
    <name evidence="8" type="ORF">P7K49_038988</name>
</gene>
<evidence type="ECO:0000256" key="3">
    <source>
        <dbReference type="ARBA" id="ARBA00022692"/>
    </source>
</evidence>
<organism evidence="8 9">
    <name type="scientific">Saguinus oedipus</name>
    <name type="common">Cotton-top tamarin</name>
    <name type="synonym">Oedipomidas oedipus</name>
    <dbReference type="NCBI Taxonomy" id="9490"/>
    <lineage>
        <taxon>Eukaryota</taxon>
        <taxon>Metazoa</taxon>
        <taxon>Chordata</taxon>
        <taxon>Craniata</taxon>
        <taxon>Vertebrata</taxon>
        <taxon>Euteleostomi</taxon>
        <taxon>Mammalia</taxon>
        <taxon>Eutheria</taxon>
        <taxon>Euarchontoglires</taxon>
        <taxon>Primates</taxon>
        <taxon>Haplorrhini</taxon>
        <taxon>Platyrrhini</taxon>
        <taxon>Cebidae</taxon>
        <taxon>Callitrichinae</taxon>
        <taxon>Saguinus</taxon>
    </lineage>
</organism>
<evidence type="ECO:0000256" key="7">
    <source>
        <dbReference type="SAM" id="MobiDB-lite"/>
    </source>
</evidence>
<name>A0ABQ9THS4_SAGOE</name>
<evidence type="ECO:0000256" key="4">
    <source>
        <dbReference type="ARBA" id="ARBA00023136"/>
    </source>
</evidence>
<accession>A0ABQ9THS4</accession>
<sequence>MMSPSIHRDKDRHIVQKTLGRSSAASQAGGKTKVVEAGEQGDRRSEALSIFLFKRQATGRTGTMQMPIWSARCPDWMLKPGLPRLATPLKQPRCPLVPQPGAADEMLKNDDWHCQGCAAIVMGVRAEFHLNSTPFLKASYEGTSPDNHLIPASVSCQAQSPYLPHSGGVDVHFSGAVDCFRQIVKAQGVLGLWNGLTANLLKRS</sequence>
<proteinExistence type="inferred from homology"/>
<feature type="region of interest" description="Disordered" evidence="7">
    <location>
        <begin position="1"/>
        <end position="40"/>
    </location>
</feature>
<keyword evidence="3 5" id="KW-0812">Transmembrane</keyword>
<comment type="subcellular location">
    <subcellularLocation>
        <location evidence="1">Membrane</location>
        <topology evidence="1">Multi-pass membrane protein</topology>
    </subcellularLocation>
</comment>
<feature type="repeat" description="Solcar" evidence="5">
    <location>
        <begin position="110"/>
        <end position="204"/>
    </location>
</feature>
<dbReference type="InterPro" id="IPR023395">
    <property type="entry name" value="MCP_dom_sf"/>
</dbReference>
<evidence type="ECO:0000313" key="8">
    <source>
        <dbReference type="EMBL" id="KAK2083752.1"/>
    </source>
</evidence>
<dbReference type="PROSITE" id="PS50920">
    <property type="entry name" value="SOLCAR"/>
    <property type="match status" value="1"/>
</dbReference>
<evidence type="ECO:0000313" key="9">
    <source>
        <dbReference type="Proteomes" id="UP001266305"/>
    </source>
</evidence>
<dbReference type="Gene3D" id="1.50.40.10">
    <property type="entry name" value="Mitochondrial carrier domain"/>
    <property type="match status" value="1"/>
</dbReference>
<evidence type="ECO:0000256" key="2">
    <source>
        <dbReference type="ARBA" id="ARBA00006375"/>
    </source>
</evidence>
<protein>
    <submittedName>
        <fullName evidence="8">Uncharacterized protein</fullName>
    </submittedName>
</protein>
<comment type="similarity">
    <text evidence="2 6">Belongs to the mitochondrial carrier (TC 2.A.29) family.</text>
</comment>
<keyword evidence="4 5" id="KW-0472">Membrane</keyword>
<evidence type="ECO:0000256" key="6">
    <source>
        <dbReference type="RuleBase" id="RU000488"/>
    </source>
</evidence>
<dbReference type="SUPFAM" id="SSF103506">
    <property type="entry name" value="Mitochondrial carrier"/>
    <property type="match status" value="1"/>
</dbReference>
<reference evidence="8 9" key="1">
    <citation type="submission" date="2023-05" db="EMBL/GenBank/DDBJ databases">
        <title>B98-5 Cell Line De Novo Hybrid Assembly: An Optical Mapping Approach.</title>
        <authorList>
            <person name="Kananen K."/>
            <person name="Auerbach J.A."/>
            <person name="Kautto E."/>
            <person name="Blachly J.S."/>
        </authorList>
    </citation>
    <scope>NUCLEOTIDE SEQUENCE [LARGE SCALE GENOMIC DNA]</scope>
    <source>
        <strain evidence="8">B95-8</strain>
        <tissue evidence="8">Cell line</tissue>
    </source>
</reference>
<evidence type="ECO:0000256" key="1">
    <source>
        <dbReference type="ARBA" id="ARBA00004141"/>
    </source>
</evidence>
<dbReference type="EMBL" id="JASSZA010000023">
    <property type="protein sequence ID" value="KAK2083752.1"/>
    <property type="molecule type" value="Genomic_DNA"/>
</dbReference>
<comment type="caution">
    <text evidence="8">The sequence shown here is derived from an EMBL/GenBank/DDBJ whole genome shotgun (WGS) entry which is preliminary data.</text>
</comment>
<dbReference type="InterPro" id="IPR018108">
    <property type="entry name" value="MCP_transmembrane"/>
</dbReference>
<keyword evidence="6" id="KW-0813">Transport</keyword>
<dbReference type="Pfam" id="PF00153">
    <property type="entry name" value="Mito_carr"/>
    <property type="match status" value="1"/>
</dbReference>
<evidence type="ECO:0000256" key="5">
    <source>
        <dbReference type="PROSITE-ProRule" id="PRU00282"/>
    </source>
</evidence>